<evidence type="ECO:0000313" key="9">
    <source>
        <dbReference type="WBParaSite" id="PSAMB.scaffold3616size17571.g22013.t1"/>
    </source>
</evidence>
<dbReference type="FunFam" id="3.40.605.10:FF:000029">
    <property type="entry name" value="Aldehyde dehydrogenase, mitochondrial"/>
    <property type="match status" value="1"/>
</dbReference>
<dbReference type="InterPro" id="IPR015590">
    <property type="entry name" value="Aldehyde_DH_dom"/>
</dbReference>
<evidence type="ECO:0000256" key="3">
    <source>
        <dbReference type="ARBA" id="ARBA00023027"/>
    </source>
</evidence>
<dbReference type="EC" id="1.2.1.3" evidence="4"/>
<evidence type="ECO:0000256" key="5">
    <source>
        <dbReference type="PROSITE-ProRule" id="PRU10007"/>
    </source>
</evidence>
<comment type="similarity">
    <text evidence="1 6">Belongs to the aldehyde dehydrogenase family.</text>
</comment>
<keyword evidence="3" id="KW-0520">NAD</keyword>
<dbReference type="AlphaFoldDB" id="A0A914WAP6"/>
<dbReference type="Pfam" id="PF00171">
    <property type="entry name" value="Aldedh"/>
    <property type="match status" value="1"/>
</dbReference>
<sequence length="497" mass="53483">MPVTTTVQPIPHVTPKITQLFIDNQWVNAANGKTIPTIDPATLEKIADVQLGDEVDVDKAVAAAKSAFALGSPWRRMDASQRGRLIAKVADLIEQDTAYLASLECRDVGKPYLAALHDISFVVQILRYQSGWTDKLCGKTLPVDGDFFTYTRLEAIGVCGIILPWNFPLVLLAVKVGSALAAGCTVVIKPAEQTPLTALHFASICSSAGIPSGVVNVVTGLGATAGAALANHMDVDKISFTGSTDVGRLIMKASAESNLKKVTLELGGKSPCIVFSDANVDHAVKMAHFALFFNSGQACSAASRCFVQEDIYDEFVAKAAQRANEKIVGDPFNPKTENGPQIDAIQHKKILELIESGKGEGARLVAGGGSKEGKGFFIEPTVFADVTDHMRIAREEIFGPVQQIMKFRSVEEVIQRANDSNFALAASVFTKDINKALTIANSIKSGIVWINCHHVFRTQAPFGGCKESGMGREYAEEGIREYCEIKTVTIKIPQKNS</sequence>
<protein>
    <recommendedName>
        <fullName evidence="4">aldehyde dehydrogenase (NAD(+))</fullName>
        <ecNumber evidence="4">1.2.1.3</ecNumber>
    </recommendedName>
</protein>
<dbReference type="PROSITE" id="PS00687">
    <property type="entry name" value="ALDEHYDE_DEHYDR_GLU"/>
    <property type="match status" value="1"/>
</dbReference>
<evidence type="ECO:0000256" key="1">
    <source>
        <dbReference type="ARBA" id="ARBA00009986"/>
    </source>
</evidence>
<dbReference type="WBParaSite" id="PSAMB.scaffold3616size17571.g22013.t1">
    <property type="protein sequence ID" value="PSAMB.scaffold3616size17571.g22013.t1"/>
    <property type="gene ID" value="PSAMB.scaffold3616size17571.g22013"/>
</dbReference>
<dbReference type="InterPro" id="IPR016161">
    <property type="entry name" value="Ald_DH/histidinol_DH"/>
</dbReference>
<organism evidence="8 9">
    <name type="scientific">Plectus sambesii</name>
    <dbReference type="NCBI Taxonomy" id="2011161"/>
    <lineage>
        <taxon>Eukaryota</taxon>
        <taxon>Metazoa</taxon>
        <taxon>Ecdysozoa</taxon>
        <taxon>Nematoda</taxon>
        <taxon>Chromadorea</taxon>
        <taxon>Plectida</taxon>
        <taxon>Plectina</taxon>
        <taxon>Plectoidea</taxon>
        <taxon>Plectidae</taxon>
        <taxon>Plectus</taxon>
    </lineage>
</organism>
<dbReference type="GO" id="GO:0004029">
    <property type="term" value="F:aldehyde dehydrogenase (NAD+) activity"/>
    <property type="evidence" value="ECO:0007669"/>
    <property type="project" value="UniProtKB-EC"/>
</dbReference>
<dbReference type="Proteomes" id="UP000887566">
    <property type="component" value="Unplaced"/>
</dbReference>
<dbReference type="Gene3D" id="3.40.309.10">
    <property type="entry name" value="Aldehyde Dehydrogenase, Chain A, domain 2"/>
    <property type="match status" value="1"/>
</dbReference>
<evidence type="ECO:0000259" key="7">
    <source>
        <dbReference type="Pfam" id="PF00171"/>
    </source>
</evidence>
<reference evidence="9" key="1">
    <citation type="submission" date="2022-11" db="UniProtKB">
        <authorList>
            <consortium name="WormBaseParasite"/>
        </authorList>
    </citation>
    <scope>IDENTIFICATION</scope>
</reference>
<dbReference type="PANTHER" id="PTHR11699">
    <property type="entry name" value="ALDEHYDE DEHYDROGENASE-RELATED"/>
    <property type="match status" value="1"/>
</dbReference>
<keyword evidence="2 6" id="KW-0560">Oxidoreductase</keyword>
<dbReference type="InterPro" id="IPR016163">
    <property type="entry name" value="Ald_DH_C"/>
</dbReference>
<dbReference type="SUPFAM" id="SSF53720">
    <property type="entry name" value="ALDH-like"/>
    <property type="match status" value="1"/>
</dbReference>
<dbReference type="InterPro" id="IPR029510">
    <property type="entry name" value="Ald_DH_CS_GLU"/>
</dbReference>
<evidence type="ECO:0000256" key="6">
    <source>
        <dbReference type="RuleBase" id="RU003345"/>
    </source>
</evidence>
<evidence type="ECO:0000256" key="2">
    <source>
        <dbReference type="ARBA" id="ARBA00023002"/>
    </source>
</evidence>
<dbReference type="PROSITE" id="PS00070">
    <property type="entry name" value="ALDEHYDE_DEHYDR_CYS"/>
    <property type="match status" value="1"/>
</dbReference>
<evidence type="ECO:0000256" key="4">
    <source>
        <dbReference type="ARBA" id="ARBA00024226"/>
    </source>
</evidence>
<proteinExistence type="inferred from homology"/>
<feature type="domain" description="Aldehyde dehydrogenase" evidence="7">
    <location>
        <begin position="26"/>
        <end position="488"/>
    </location>
</feature>
<evidence type="ECO:0000313" key="8">
    <source>
        <dbReference type="Proteomes" id="UP000887566"/>
    </source>
</evidence>
<feature type="active site" evidence="5">
    <location>
        <position position="265"/>
    </location>
</feature>
<accession>A0A914WAP6</accession>
<dbReference type="FunFam" id="3.40.309.10:FF:000001">
    <property type="entry name" value="Mitochondrial aldehyde dehydrogenase 2"/>
    <property type="match status" value="1"/>
</dbReference>
<keyword evidence="8" id="KW-1185">Reference proteome</keyword>
<dbReference type="InterPro" id="IPR016160">
    <property type="entry name" value="Ald_DH_CS_CYS"/>
</dbReference>
<dbReference type="Gene3D" id="3.40.605.10">
    <property type="entry name" value="Aldehyde Dehydrogenase, Chain A, domain 1"/>
    <property type="match status" value="1"/>
</dbReference>
<name>A0A914WAP6_9BILA</name>
<dbReference type="InterPro" id="IPR016162">
    <property type="entry name" value="Ald_DH_N"/>
</dbReference>